<dbReference type="InterPro" id="IPR023123">
    <property type="entry name" value="Tubulin_C"/>
</dbReference>
<keyword evidence="3" id="KW-0547">Nucleotide-binding</keyword>
<dbReference type="InterPro" id="IPR001160">
    <property type="entry name" value="Peptidase_M20C"/>
</dbReference>
<keyword evidence="6" id="KW-1185">Reference proteome</keyword>
<name>A0ABQ5KSJ8_9EUKA</name>
<proteinExistence type="inferred from homology"/>
<accession>A0ABQ5KSJ8</accession>
<organism evidence="5 6">
    <name type="scientific">Aduncisulcus paluster</name>
    <dbReference type="NCBI Taxonomy" id="2918883"/>
    <lineage>
        <taxon>Eukaryota</taxon>
        <taxon>Metamonada</taxon>
        <taxon>Carpediemonas-like organisms</taxon>
        <taxon>Aduncisulcus</taxon>
    </lineage>
</organism>
<dbReference type="EMBL" id="BQXS01010990">
    <property type="protein sequence ID" value="GKT35449.1"/>
    <property type="molecule type" value="Genomic_DNA"/>
</dbReference>
<dbReference type="Proteomes" id="UP001057375">
    <property type="component" value="Unassembled WGS sequence"/>
</dbReference>
<dbReference type="SUPFAM" id="SSF55307">
    <property type="entry name" value="Tubulin C-terminal domain-like"/>
    <property type="match status" value="1"/>
</dbReference>
<evidence type="ECO:0000256" key="4">
    <source>
        <dbReference type="ARBA" id="ARBA00023134"/>
    </source>
</evidence>
<sequence length="608" mass="67062">MFTRRAFLHWYTGEGMDDMEFSEAEMNMTDLVSEYQQYQDASVDDDEGEEMEVRMSSSTSLLHLIKTEKCREIYNWLESREGKPFADRTWALFLSFIEIPRGSGNCDGIRKYLLELAEMFHLKSEVDEVGNVIMTTPANVPELESAPTICFQAHMDIVALKESEYKHDLTKDPVIPEKIVVDGEDWIKAHRTTLGADDGIGIAIALDLMTRDGSEFPHPPLEALFTIDEETGLDGALGCKEHCLKSKYLINLDEEDVHHVVIGCCGGFTIDMTKKFSPINPFTPITPPPSFSALDIKVRGGRGGHTGDDINKNRMSALKCIFHSLQHLRTSKPRAPLFMCSCDSGVAHNAIPAEGDACILVDKASEAEIVACLNEGAKKYLVDKTDVDLESNPLSHYFTVSKCTQCCGRVSGCCSCGEMPMAGSTKKQGCLGSTELDELIKLAIDVPFGVFEENDEKEVVTSAATTIVHLDREHDLIKFTASARSSKESGLDHLYEVFGKCVSTYDATVSPKRGAYPPWSPAPPEARECFGLIEAGKKVWKDKDVTVYTIHAGLEASVILEKHRGTMLAAIAVGPSVRDPHTPSERVHVDSVTETCDYVLEIVGNLCK</sequence>
<dbReference type="Pfam" id="PF01546">
    <property type="entry name" value="Peptidase_M20"/>
    <property type="match status" value="1"/>
</dbReference>
<comment type="similarity">
    <text evidence="1">Belongs to the tubulin family.</text>
</comment>
<dbReference type="PANTHER" id="PTHR43501:SF1">
    <property type="entry name" value="CYTOSOL NON-SPECIFIC DIPEPTIDASE"/>
    <property type="match status" value="1"/>
</dbReference>
<evidence type="ECO:0000256" key="2">
    <source>
        <dbReference type="ARBA" id="ARBA00022701"/>
    </source>
</evidence>
<reference evidence="5" key="1">
    <citation type="submission" date="2022-03" db="EMBL/GenBank/DDBJ databases">
        <title>Draft genome sequence of Aduncisulcus paluster, a free-living microaerophilic Fornicata.</title>
        <authorList>
            <person name="Yuyama I."/>
            <person name="Kume K."/>
            <person name="Tamura T."/>
            <person name="Inagaki Y."/>
            <person name="Hashimoto T."/>
        </authorList>
    </citation>
    <scope>NUCLEOTIDE SEQUENCE</scope>
    <source>
        <strain evidence="5">NY0171</strain>
    </source>
</reference>
<dbReference type="SUPFAM" id="SSF53187">
    <property type="entry name" value="Zn-dependent exopeptidases"/>
    <property type="match status" value="1"/>
</dbReference>
<evidence type="ECO:0000256" key="3">
    <source>
        <dbReference type="ARBA" id="ARBA00022741"/>
    </source>
</evidence>
<dbReference type="Gene3D" id="1.10.287.600">
    <property type="entry name" value="Helix hairpin bin"/>
    <property type="match status" value="1"/>
</dbReference>
<evidence type="ECO:0000313" key="6">
    <source>
        <dbReference type="Proteomes" id="UP001057375"/>
    </source>
</evidence>
<keyword evidence="2" id="KW-0493">Microtubule</keyword>
<dbReference type="InterPro" id="IPR008280">
    <property type="entry name" value="Tub_FtsZ_C"/>
</dbReference>
<dbReference type="Gene3D" id="3.40.630.10">
    <property type="entry name" value="Zn peptidases"/>
    <property type="match status" value="2"/>
</dbReference>
<dbReference type="InterPro" id="IPR002933">
    <property type="entry name" value="Peptidase_M20"/>
</dbReference>
<gene>
    <name evidence="5" type="ORF">ADUPG1_008607</name>
</gene>
<keyword evidence="4" id="KW-0342">GTP-binding</keyword>
<comment type="caution">
    <text evidence="5">The sequence shown here is derived from an EMBL/GenBank/DDBJ whole genome shotgun (WGS) entry which is preliminary data.</text>
</comment>
<protein>
    <submittedName>
        <fullName evidence="5">Multi-domain containing protein</fullName>
    </submittedName>
</protein>
<dbReference type="PANTHER" id="PTHR43501">
    <property type="entry name" value="CYTOSOL NON-SPECIFIC DIPEPTIDASE"/>
    <property type="match status" value="1"/>
</dbReference>
<evidence type="ECO:0000313" key="5">
    <source>
        <dbReference type="EMBL" id="GKT35449.1"/>
    </source>
</evidence>
<evidence type="ECO:0000256" key="1">
    <source>
        <dbReference type="ARBA" id="ARBA00009636"/>
    </source>
</evidence>